<dbReference type="NCBIfam" id="NF038070">
    <property type="entry name" value="LmbU_fam_TF"/>
    <property type="match status" value="1"/>
</dbReference>
<dbReference type="AlphaFoldDB" id="A0A6M3LBI9"/>
<dbReference type="Pfam" id="PF05063">
    <property type="entry name" value="MT-A70"/>
    <property type="match status" value="1"/>
</dbReference>
<proteinExistence type="predicted"/>
<sequence>MTEKIIKYENLLPIPGTLTRTGLVLPEDLEYNEWERIGDCLKLVEGSVQWWIGDWLNFGEKKYGEMYAQALSATDYEYGTLKDFKWVAGNVELSLRKDNLSFNHHKEVARIPKENQKYYLDKATQEGLSVRELREIIKKDKTPELPNNKYRIVYADPPWEYNDKCEDGAIQSGGANKHYPTMSIDELCKMPIQTIIEDDAVLFLWATSPFLEDSFKIVNAWGFNYKTSFVWDKIKHNLGHYNSVRHELLLICTKGSCTPDNLKLFDSVQSIEKSNIHSQKPEEFYKIIETLYTFGAKIELFARNKREGWDSYGNEL</sequence>
<dbReference type="PROSITE" id="PS00092">
    <property type="entry name" value="N6_MTASE"/>
    <property type="match status" value="1"/>
</dbReference>
<keyword evidence="3" id="KW-0949">S-adenosyl-L-methionine</keyword>
<keyword evidence="2 4" id="KW-0808">Transferase</keyword>
<dbReference type="GO" id="GO:0001734">
    <property type="term" value="F:mRNA m(6)A methyltransferase activity"/>
    <property type="evidence" value="ECO:0007669"/>
    <property type="project" value="UniProtKB-ARBA"/>
</dbReference>
<dbReference type="InterPro" id="IPR007757">
    <property type="entry name" value="MT-A70-like"/>
</dbReference>
<dbReference type="InterPro" id="IPR049735">
    <property type="entry name" value="NovE/LmbU-like"/>
</dbReference>
<name>A0A6M3LBI9_9ZZZZ</name>
<dbReference type="PROSITE" id="PS51143">
    <property type="entry name" value="MT_A70"/>
    <property type="match status" value="1"/>
</dbReference>
<protein>
    <submittedName>
        <fullName evidence="4">Putative methyltransferase</fullName>
    </submittedName>
</protein>
<dbReference type="GO" id="GO:0003676">
    <property type="term" value="F:nucleic acid binding"/>
    <property type="evidence" value="ECO:0007669"/>
    <property type="project" value="InterPro"/>
</dbReference>
<dbReference type="InterPro" id="IPR002052">
    <property type="entry name" value="DNA_methylase_N6_adenine_CS"/>
</dbReference>
<dbReference type="SUPFAM" id="SSF53335">
    <property type="entry name" value="S-adenosyl-L-methionine-dependent methyltransferases"/>
    <property type="match status" value="1"/>
</dbReference>
<dbReference type="PANTHER" id="PTHR12829:SF7">
    <property type="entry name" value="N6-ADENOSINE-METHYLTRANSFERASE CATALYTIC SUBUNIT"/>
    <property type="match status" value="1"/>
</dbReference>
<dbReference type="InterPro" id="IPR029063">
    <property type="entry name" value="SAM-dependent_MTases_sf"/>
</dbReference>
<organism evidence="4">
    <name type="scientific">viral metagenome</name>
    <dbReference type="NCBI Taxonomy" id="1070528"/>
    <lineage>
        <taxon>unclassified sequences</taxon>
        <taxon>metagenomes</taxon>
        <taxon>organismal metagenomes</taxon>
    </lineage>
</organism>
<dbReference type="GO" id="GO:0032259">
    <property type="term" value="P:methylation"/>
    <property type="evidence" value="ECO:0007669"/>
    <property type="project" value="UniProtKB-KW"/>
</dbReference>
<gene>
    <name evidence="4" type="ORF">MM415B03178_0003</name>
</gene>
<evidence type="ECO:0000256" key="1">
    <source>
        <dbReference type="ARBA" id="ARBA00022603"/>
    </source>
</evidence>
<keyword evidence="1 4" id="KW-0489">Methyltransferase</keyword>
<evidence type="ECO:0000256" key="3">
    <source>
        <dbReference type="ARBA" id="ARBA00022691"/>
    </source>
</evidence>
<dbReference type="EMBL" id="MT143037">
    <property type="protein sequence ID" value="QJA92090.1"/>
    <property type="molecule type" value="Genomic_DNA"/>
</dbReference>
<dbReference type="Gene3D" id="3.40.50.150">
    <property type="entry name" value="Vaccinia Virus protein VP39"/>
    <property type="match status" value="1"/>
</dbReference>
<evidence type="ECO:0000313" key="4">
    <source>
        <dbReference type="EMBL" id="QJA92090.1"/>
    </source>
</evidence>
<evidence type="ECO:0000256" key="2">
    <source>
        <dbReference type="ARBA" id="ARBA00022679"/>
    </source>
</evidence>
<reference evidence="4" key="1">
    <citation type="submission" date="2020-03" db="EMBL/GenBank/DDBJ databases">
        <title>The deep terrestrial virosphere.</title>
        <authorList>
            <person name="Holmfeldt K."/>
            <person name="Nilsson E."/>
            <person name="Simone D."/>
            <person name="Lopez-Fernandez M."/>
            <person name="Wu X."/>
            <person name="de Brujin I."/>
            <person name="Lundin D."/>
            <person name="Andersson A."/>
            <person name="Bertilsson S."/>
            <person name="Dopson M."/>
        </authorList>
    </citation>
    <scope>NUCLEOTIDE SEQUENCE</scope>
    <source>
        <strain evidence="4">MM415B03178</strain>
    </source>
</reference>
<dbReference type="PANTHER" id="PTHR12829">
    <property type="entry name" value="N6-ADENOSINE-METHYLTRANSFERASE"/>
    <property type="match status" value="1"/>
</dbReference>
<accession>A0A6M3LBI9</accession>